<evidence type="ECO:0000313" key="2">
    <source>
        <dbReference type="EMBL" id="TDZ26676.1"/>
    </source>
</evidence>
<feature type="compositionally biased region" description="Polar residues" evidence="1">
    <location>
        <begin position="1"/>
        <end position="20"/>
    </location>
</feature>
<organism evidence="2 3">
    <name type="scientific">Colletotrichum orbiculare (strain 104-T / ATCC 96160 / CBS 514.97 / LARS 414 / MAFF 240422)</name>
    <name type="common">Cucumber anthracnose fungus</name>
    <name type="synonym">Colletotrichum lagenarium</name>
    <dbReference type="NCBI Taxonomy" id="1213857"/>
    <lineage>
        <taxon>Eukaryota</taxon>
        <taxon>Fungi</taxon>
        <taxon>Dikarya</taxon>
        <taxon>Ascomycota</taxon>
        <taxon>Pezizomycotina</taxon>
        <taxon>Sordariomycetes</taxon>
        <taxon>Hypocreomycetidae</taxon>
        <taxon>Glomerellales</taxon>
        <taxon>Glomerellaceae</taxon>
        <taxon>Colletotrichum</taxon>
        <taxon>Colletotrichum orbiculare species complex</taxon>
    </lineage>
</organism>
<gene>
    <name evidence="2" type="ORF">Cob_v000371</name>
</gene>
<dbReference type="EMBL" id="AMCV02000001">
    <property type="protein sequence ID" value="TDZ26676.1"/>
    <property type="molecule type" value="Genomic_DNA"/>
</dbReference>
<sequence length="121" mass="13647">MPETTQPARPIMTTQESSYRTPEAESPHGSIQFRHIPFNKAPGELLMKFEASYRDDDKHTGELYDVFGRKMGFFLHQYDLHGIGEAYAASVFSVRVKLWIITAGLSGGTRSKGRSQNWPPS</sequence>
<name>A0A484G7I2_COLOR</name>
<evidence type="ECO:0000256" key="1">
    <source>
        <dbReference type="SAM" id="MobiDB-lite"/>
    </source>
</evidence>
<reference evidence="3" key="1">
    <citation type="journal article" date="2013" name="New Phytol.">
        <title>Comparative genomic and transcriptomic analyses reveal the hemibiotrophic stage shift of Colletotrichum fungi.</title>
        <authorList>
            <person name="Gan P."/>
            <person name="Ikeda K."/>
            <person name="Irieda H."/>
            <person name="Narusaka M."/>
            <person name="O'Connell R.J."/>
            <person name="Narusaka Y."/>
            <person name="Takano Y."/>
            <person name="Kubo Y."/>
            <person name="Shirasu K."/>
        </authorList>
    </citation>
    <scope>NUCLEOTIDE SEQUENCE [LARGE SCALE GENOMIC DNA]</scope>
    <source>
        <strain evidence="3">104-T / ATCC 96160 / CBS 514.97 / LARS 414 / MAFF 240422</strain>
    </source>
</reference>
<reference evidence="3" key="2">
    <citation type="journal article" date="2019" name="Mol. Plant Microbe Interact.">
        <title>Genome sequence resources for four phytopathogenic fungi from the Colletotrichum orbiculare species complex.</title>
        <authorList>
            <person name="Gan P."/>
            <person name="Tsushima A."/>
            <person name="Narusaka M."/>
            <person name="Narusaka Y."/>
            <person name="Takano Y."/>
            <person name="Kubo Y."/>
            <person name="Shirasu K."/>
        </authorList>
    </citation>
    <scope>GENOME REANNOTATION</scope>
    <source>
        <strain evidence="3">104-T / ATCC 96160 / CBS 514.97 / LARS 414 / MAFF 240422</strain>
    </source>
</reference>
<comment type="caution">
    <text evidence="2">The sequence shown here is derived from an EMBL/GenBank/DDBJ whole genome shotgun (WGS) entry which is preliminary data.</text>
</comment>
<protein>
    <submittedName>
        <fullName evidence="2">Uncharacterized protein</fullName>
    </submittedName>
</protein>
<keyword evidence="3" id="KW-1185">Reference proteome</keyword>
<dbReference type="Proteomes" id="UP000014480">
    <property type="component" value="Unassembled WGS sequence"/>
</dbReference>
<proteinExistence type="predicted"/>
<feature type="region of interest" description="Disordered" evidence="1">
    <location>
        <begin position="1"/>
        <end position="29"/>
    </location>
</feature>
<evidence type="ECO:0000313" key="3">
    <source>
        <dbReference type="Proteomes" id="UP000014480"/>
    </source>
</evidence>
<accession>A0A484G7I2</accession>
<dbReference type="AlphaFoldDB" id="A0A484G7I2"/>